<name>A0A0D1LIQ3_9MYCO</name>
<dbReference type="PROSITE" id="PS51347">
    <property type="entry name" value="PHOSPHOTRIESTERASE_2"/>
    <property type="match status" value="1"/>
</dbReference>
<evidence type="ECO:0000313" key="7">
    <source>
        <dbReference type="Proteomes" id="UP000032221"/>
    </source>
</evidence>
<keyword evidence="1 4" id="KW-0479">Metal-binding</keyword>
<accession>A0A0D1LIQ3</accession>
<dbReference type="EMBL" id="JXST01000022">
    <property type="protein sequence ID" value="KIU15901.1"/>
    <property type="molecule type" value="Genomic_DNA"/>
</dbReference>
<dbReference type="InterPro" id="IPR001559">
    <property type="entry name" value="Phosphotriesterase"/>
</dbReference>
<evidence type="ECO:0000256" key="4">
    <source>
        <dbReference type="PIRSR" id="PIRSR601559-51"/>
    </source>
</evidence>
<dbReference type="RefSeq" id="WP_043986443.1">
    <property type="nucleotide sequence ID" value="NZ_JXST01000022.1"/>
</dbReference>
<dbReference type="InterPro" id="IPR032466">
    <property type="entry name" value="Metal_Hydrolase"/>
</dbReference>
<feature type="binding site" description="via carbamate group" evidence="4">
    <location>
        <position position="147"/>
    </location>
    <ligand>
        <name>Zn(2+)</name>
        <dbReference type="ChEBI" id="CHEBI:29105"/>
        <label>2</label>
    </ligand>
</feature>
<evidence type="ECO:0000256" key="1">
    <source>
        <dbReference type="ARBA" id="ARBA00022723"/>
    </source>
</evidence>
<feature type="binding site" evidence="4">
    <location>
        <position position="266"/>
    </location>
    <ligand>
        <name>Zn(2+)</name>
        <dbReference type="ChEBI" id="CHEBI:29105"/>
        <label>1</label>
    </ligand>
</feature>
<dbReference type="Pfam" id="PF02126">
    <property type="entry name" value="PTE"/>
    <property type="match status" value="1"/>
</dbReference>
<dbReference type="PATRIC" id="fig|280871.6.peg.3435"/>
<keyword evidence="7" id="KW-1185">Reference proteome</keyword>
<dbReference type="SUPFAM" id="SSF51556">
    <property type="entry name" value="Metallo-dependent hydrolases"/>
    <property type="match status" value="1"/>
</dbReference>
<proteinExistence type="inferred from homology"/>
<dbReference type="GO" id="GO:0008270">
    <property type="term" value="F:zinc ion binding"/>
    <property type="evidence" value="ECO:0007669"/>
    <property type="project" value="InterPro"/>
</dbReference>
<dbReference type="Gene3D" id="3.20.20.140">
    <property type="entry name" value="Metal-dependent hydrolases"/>
    <property type="match status" value="1"/>
</dbReference>
<dbReference type="OrthoDB" id="9795018at2"/>
<dbReference type="PANTHER" id="PTHR10819:SF3">
    <property type="entry name" value="PHOSPHOTRIESTERASE-RELATED PROTEIN"/>
    <property type="match status" value="1"/>
</dbReference>
<feature type="binding site" description="via carbamate group" evidence="4">
    <location>
        <position position="147"/>
    </location>
    <ligand>
        <name>Zn(2+)</name>
        <dbReference type="ChEBI" id="CHEBI:29105"/>
        <label>1</label>
    </ligand>
</feature>
<reference evidence="6 7" key="1">
    <citation type="submission" date="2015-01" db="EMBL/GenBank/DDBJ databases">
        <title>Genome sequence of Mycobacterium llatzerense and Mycobacterium immunogenum recovered from brain abscess.</title>
        <authorList>
            <person name="Greninger A.L."/>
            <person name="Langelier C."/>
            <person name="Cunningham G."/>
            <person name="Chiu C.Y."/>
            <person name="Miller S."/>
        </authorList>
    </citation>
    <scope>NUCLEOTIDE SEQUENCE [LARGE SCALE GENOMIC DNA]</scope>
    <source>
        <strain evidence="6 7">CLUC14</strain>
    </source>
</reference>
<comment type="similarity">
    <text evidence="5">Belongs to the metallo-dependent hydrolases superfamily. Phosphotriesterase family.</text>
</comment>
<dbReference type="InterPro" id="IPR017947">
    <property type="entry name" value="AryldialkylPase_Zn-BS"/>
</dbReference>
<comment type="cofactor">
    <cofactor evidence="4">
        <name>a divalent metal cation</name>
        <dbReference type="ChEBI" id="CHEBI:60240"/>
    </cofactor>
    <text evidence="4">Binds 2 divalent metal cations per subunit.</text>
</comment>
<dbReference type="PROSITE" id="PS01322">
    <property type="entry name" value="PHOSPHOTRIESTERASE_1"/>
    <property type="match status" value="1"/>
</dbReference>
<keyword evidence="2" id="KW-0378">Hydrolase</keyword>
<feature type="binding site" evidence="4">
    <location>
        <position position="209"/>
    </location>
    <ligand>
        <name>Zn(2+)</name>
        <dbReference type="ChEBI" id="CHEBI:29105"/>
        <label>2</label>
    </ligand>
</feature>
<evidence type="ECO:0000256" key="5">
    <source>
        <dbReference type="PROSITE-ProRule" id="PRU00679"/>
    </source>
</evidence>
<protein>
    <submittedName>
        <fullName evidence="6">Phosphotriesterase</fullName>
    </submittedName>
</protein>
<feature type="binding site" evidence="4">
    <location>
        <position position="22"/>
    </location>
    <ligand>
        <name>Zn(2+)</name>
        <dbReference type="ChEBI" id="CHEBI:29105"/>
        <label>1</label>
    </ligand>
</feature>
<gene>
    <name evidence="6" type="ORF">TL10_16555</name>
</gene>
<dbReference type="GO" id="GO:0016788">
    <property type="term" value="F:hydrolase activity, acting on ester bonds"/>
    <property type="evidence" value="ECO:0007669"/>
    <property type="project" value="InterPro"/>
</dbReference>
<dbReference type="STRING" id="280871.TL10_16555"/>
<evidence type="ECO:0000313" key="6">
    <source>
        <dbReference type="EMBL" id="KIU15901.1"/>
    </source>
</evidence>
<sequence length="326" mass="35995">MTNVQTVRGPVPVDRLGATLMHEHVFILGDEIRQNFPDYPSPWDEETRVADAIEQLRQCKSRGIDTIVDPTVIGLGRYLPRIQRVNEQVDINIVVATGIYTYNDVPFQFLHTGPGQLFDTPEPMVELFVRDIREGIAGTGVKAAFLKCAIEHQGLTPGVERVMRAVGQAQVQTGAPITVHTHSHSRSGLVAQQVFAEEGVDLTKVVIGHSGDSTDLDYLCALADAGSYLGMDRFGLDILLPFEQRVDTVAALAKRGYAEKMVLAHDTSCFIDWFSHEGKLAAVPNWKLTHISDDVLPALRERGVTDEQLTTMLVDNPCRYFSGEIA</sequence>
<dbReference type="PANTHER" id="PTHR10819">
    <property type="entry name" value="PHOSPHOTRIESTERASE-RELATED"/>
    <property type="match status" value="1"/>
</dbReference>
<feature type="binding site" evidence="4">
    <location>
        <position position="180"/>
    </location>
    <ligand>
        <name>Zn(2+)</name>
        <dbReference type="ChEBI" id="CHEBI:29105"/>
        <label>2</label>
    </ligand>
</feature>
<evidence type="ECO:0000256" key="3">
    <source>
        <dbReference type="PIRSR" id="PIRSR601559-50"/>
    </source>
</evidence>
<evidence type="ECO:0000256" key="2">
    <source>
        <dbReference type="ARBA" id="ARBA00022801"/>
    </source>
</evidence>
<feature type="modified residue" description="N6-carboxylysine" evidence="3 5">
    <location>
        <position position="147"/>
    </location>
</feature>
<feature type="binding site" evidence="4">
    <location>
        <position position="24"/>
    </location>
    <ligand>
        <name>Zn(2+)</name>
        <dbReference type="ChEBI" id="CHEBI:29105"/>
        <label>1</label>
    </ligand>
</feature>
<organism evidence="6 7">
    <name type="scientific">Mycolicibacterium llatzerense</name>
    <dbReference type="NCBI Taxonomy" id="280871"/>
    <lineage>
        <taxon>Bacteria</taxon>
        <taxon>Bacillati</taxon>
        <taxon>Actinomycetota</taxon>
        <taxon>Actinomycetes</taxon>
        <taxon>Mycobacteriales</taxon>
        <taxon>Mycobacteriaceae</taxon>
        <taxon>Mycolicibacterium</taxon>
    </lineage>
</organism>
<dbReference type="AlphaFoldDB" id="A0A0D1LIQ3"/>
<comment type="caution">
    <text evidence="6">The sequence shown here is derived from an EMBL/GenBank/DDBJ whole genome shotgun (WGS) entry which is preliminary data.</text>
</comment>
<dbReference type="Proteomes" id="UP000032221">
    <property type="component" value="Unassembled WGS sequence"/>
</dbReference>